<reference evidence="1 2" key="1">
    <citation type="submission" date="2018-06" db="EMBL/GenBank/DDBJ databases">
        <title>The draft genome sequence of Crocinitomix sp. SM1701.</title>
        <authorList>
            <person name="Zhang X."/>
        </authorList>
    </citation>
    <scope>NUCLEOTIDE SEQUENCE [LARGE SCALE GENOMIC DNA]</scope>
    <source>
        <strain evidence="1 2">SM1701</strain>
    </source>
</reference>
<dbReference type="OrthoDB" id="1365906at2"/>
<organism evidence="1 2">
    <name type="scientific">Putridiphycobacter roseus</name>
    <dbReference type="NCBI Taxonomy" id="2219161"/>
    <lineage>
        <taxon>Bacteria</taxon>
        <taxon>Pseudomonadati</taxon>
        <taxon>Bacteroidota</taxon>
        <taxon>Flavobacteriia</taxon>
        <taxon>Flavobacteriales</taxon>
        <taxon>Crocinitomicaceae</taxon>
        <taxon>Putridiphycobacter</taxon>
    </lineage>
</organism>
<protein>
    <submittedName>
        <fullName evidence="1">Uncharacterized protein</fullName>
    </submittedName>
</protein>
<evidence type="ECO:0000313" key="1">
    <source>
        <dbReference type="EMBL" id="PZE18670.1"/>
    </source>
</evidence>
<dbReference type="RefSeq" id="WP_111061571.1">
    <property type="nucleotide sequence ID" value="NZ_QKSB01000001.1"/>
</dbReference>
<keyword evidence="2" id="KW-1185">Reference proteome</keyword>
<name>A0A2W1N4Z4_9FLAO</name>
<gene>
    <name evidence="1" type="ORF">DNU06_02250</name>
</gene>
<dbReference type="Proteomes" id="UP000249248">
    <property type="component" value="Unassembled WGS sequence"/>
</dbReference>
<proteinExistence type="predicted"/>
<accession>A0A2W1N4Z4</accession>
<dbReference type="AlphaFoldDB" id="A0A2W1N4Z4"/>
<dbReference type="EMBL" id="QKSB01000001">
    <property type="protein sequence ID" value="PZE18670.1"/>
    <property type="molecule type" value="Genomic_DNA"/>
</dbReference>
<sequence length="150" mass="17288">MATLNTENFLVEINKQGIPQGAIYDKNGNYIEYKLSDNTCNAGLFHFIPALDTTISYNKPDNLNLKGELNKFNDLNDNKLNAVVPADFYLLIYYTVWSGKLNKDHVKIWEDAAKKNTNCNIKVIKVNMDFQENWEEGYKEKIKQATSKKK</sequence>
<evidence type="ECO:0000313" key="2">
    <source>
        <dbReference type="Proteomes" id="UP000249248"/>
    </source>
</evidence>
<comment type="caution">
    <text evidence="1">The sequence shown here is derived from an EMBL/GenBank/DDBJ whole genome shotgun (WGS) entry which is preliminary data.</text>
</comment>